<comment type="caution">
    <text evidence="4">The sequence shown here is derived from an EMBL/GenBank/DDBJ whole genome shotgun (WGS) entry which is preliminary data.</text>
</comment>
<dbReference type="InterPro" id="IPR036875">
    <property type="entry name" value="Znf_CCHC_sf"/>
</dbReference>
<sequence length="130" mass="14701">MVSSRDDHGYMAPRGRFGDVREGPVCFNCGLRGHVAQFCGQRRHPQQRYYKGSSASRQNHWRGAMRSMRDAYVGDGFQQTTHSDTHVGRTFHRNSRNDSPSSVRSLTPPTTRRFRSPSPGRRVTSPPPGN</sequence>
<evidence type="ECO:0000256" key="1">
    <source>
        <dbReference type="PROSITE-ProRule" id="PRU00047"/>
    </source>
</evidence>
<dbReference type="GO" id="GO:0003676">
    <property type="term" value="F:nucleic acid binding"/>
    <property type="evidence" value="ECO:0007669"/>
    <property type="project" value="InterPro"/>
</dbReference>
<keyword evidence="1" id="KW-0862">Zinc</keyword>
<dbReference type="Proteomes" id="UP000821866">
    <property type="component" value="Chromosome 7"/>
</dbReference>
<proteinExistence type="predicted"/>
<organism evidence="4 5">
    <name type="scientific">Rhipicephalus microplus</name>
    <name type="common">Cattle tick</name>
    <name type="synonym">Boophilus microplus</name>
    <dbReference type="NCBI Taxonomy" id="6941"/>
    <lineage>
        <taxon>Eukaryota</taxon>
        <taxon>Metazoa</taxon>
        <taxon>Ecdysozoa</taxon>
        <taxon>Arthropoda</taxon>
        <taxon>Chelicerata</taxon>
        <taxon>Arachnida</taxon>
        <taxon>Acari</taxon>
        <taxon>Parasitiformes</taxon>
        <taxon>Ixodida</taxon>
        <taxon>Ixodoidea</taxon>
        <taxon>Ixodidae</taxon>
        <taxon>Rhipicephalinae</taxon>
        <taxon>Rhipicephalus</taxon>
        <taxon>Boophilus</taxon>
    </lineage>
</organism>
<feature type="domain" description="CCHC-type" evidence="3">
    <location>
        <begin position="26"/>
        <end position="39"/>
    </location>
</feature>
<dbReference type="AlphaFoldDB" id="A0A9J6DIV7"/>
<name>A0A9J6DIV7_RHIMP</name>
<dbReference type="GO" id="GO:0008270">
    <property type="term" value="F:zinc ion binding"/>
    <property type="evidence" value="ECO:0007669"/>
    <property type="project" value="UniProtKB-KW"/>
</dbReference>
<feature type="compositionally biased region" description="Low complexity" evidence="2">
    <location>
        <begin position="104"/>
        <end position="122"/>
    </location>
</feature>
<accession>A0A9J6DIV7</accession>
<protein>
    <recommendedName>
        <fullName evidence="3">CCHC-type domain-containing protein</fullName>
    </recommendedName>
</protein>
<dbReference type="SUPFAM" id="SSF57756">
    <property type="entry name" value="Retrovirus zinc finger-like domains"/>
    <property type="match status" value="1"/>
</dbReference>
<keyword evidence="1" id="KW-0863">Zinc-finger</keyword>
<dbReference type="PROSITE" id="PS50158">
    <property type="entry name" value="ZF_CCHC"/>
    <property type="match status" value="1"/>
</dbReference>
<feature type="region of interest" description="Disordered" evidence="2">
    <location>
        <begin position="75"/>
        <end position="130"/>
    </location>
</feature>
<reference evidence="4" key="2">
    <citation type="submission" date="2021-09" db="EMBL/GenBank/DDBJ databases">
        <authorList>
            <person name="Jia N."/>
            <person name="Wang J."/>
            <person name="Shi W."/>
            <person name="Du L."/>
            <person name="Sun Y."/>
            <person name="Zhan W."/>
            <person name="Jiang J."/>
            <person name="Wang Q."/>
            <person name="Zhang B."/>
            <person name="Ji P."/>
            <person name="Sakyi L.B."/>
            <person name="Cui X."/>
            <person name="Yuan T."/>
            <person name="Jiang B."/>
            <person name="Yang W."/>
            <person name="Lam T.T.-Y."/>
            <person name="Chang Q."/>
            <person name="Ding S."/>
            <person name="Wang X."/>
            <person name="Zhu J."/>
            <person name="Ruan X."/>
            <person name="Zhao L."/>
            <person name="Wei J."/>
            <person name="Que T."/>
            <person name="Du C."/>
            <person name="Cheng J."/>
            <person name="Dai P."/>
            <person name="Han X."/>
            <person name="Huang E."/>
            <person name="Gao Y."/>
            <person name="Liu J."/>
            <person name="Shao H."/>
            <person name="Ye R."/>
            <person name="Li L."/>
            <person name="Wei W."/>
            <person name="Wang X."/>
            <person name="Wang C."/>
            <person name="Huo Q."/>
            <person name="Li W."/>
            <person name="Guo W."/>
            <person name="Chen H."/>
            <person name="Chen S."/>
            <person name="Zhou L."/>
            <person name="Zhou L."/>
            <person name="Ni X."/>
            <person name="Tian J."/>
            <person name="Zhou Y."/>
            <person name="Sheng Y."/>
            <person name="Liu T."/>
            <person name="Pan Y."/>
            <person name="Xia L."/>
            <person name="Li J."/>
            <person name="Zhao F."/>
            <person name="Cao W."/>
        </authorList>
    </citation>
    <scope>NUCLEOTIDE SEQUENCE</scope>
    <source>
        <strain evidence="4">Rmic-2018</strain>
        <tissue evidence="4">Larvae</tissue>
    </source>
</reference>
<evidence type="ECO:0000313" key="5">
    <source>
        <dbReference type="Proteomes" id="UP000821866"/>
    </source>
</evidence>
<reference evidence="4" key="1">
    <citation type="journal article" date="2020" name="Cell">
        <title>Large-Scale Comparative Analyses of Tick Genomes Elucidate Their Genetic Diversity and Vector Capacities.</title>
        <authorList>
            <consortium name="Tick Genome and Microbiome Consortium (TIGMIC)"/>
            <person name="Jia N."/>
            <person name="Wang J."/>
            <person name="Shi W."/>
            <person name="Du L."/>
            <person name="Sun Y."/>
            <person name="Zhan W."/>
            <person name="Jiang J.F."/>
            <person name="Wang Q."/>
            <person name="Zhang B."/>
            <person name="Ji P."/>
            <person name="Bell-Sakyi L."/>
            <person name="Cui X.M."/>
            <person name="Yuan T.T."/>
            <person name="Jiang B.G."/>
            <person name="Yang W.F."/>
            <person name="Lam T.T."/>
            <person name="Chang Q.C."/>
            <person name="Ding S.J."/>
            <person name="Wang X.J."/>
            <person name="Zhu J.G."/>
            <person name="Ruan X.D."/>
            <person name="Zhao L."/>
            <person name="Wei J.T."/>
            <person name="Ye R.Z."/>
            <person name="Que T.C."/>
            <person name="Du C.H."/>
            <person name="Zhou Y.H."/>
            <person name="Cheng J.X."/>
            <person name="Dai P.F."/>
            <person name="Guo W.B."/>
            <person name="Han X.H."/>
            <person name="Huang E.J."/>
            <person name="Li L.F."/>
            <person name="Wei W."/>
            <person name="Gao Y.C."/>
            <person name="Liu J.Z."/>
            <person name="Shao H.Z."/>
            <person name="Wang X."/>
            <person name="Wang C.C."/>
            <person name="Yang T.C."/>
            <person name="Huo Q.B."/>
            <person name="Li W."/>
            <person name="Chen H.Y."/>
            <person name="Chen S.E."/>
            <person name="Zhou L.G."/>
            <person name="Ni X.B."/>
            <person name="Tian J.H."/>
            <person name="Sheng Y."/>
            <person name="Liu T."/>
            <person name="Pan Y.S."/>
            <person name="Xia L.Y."/>
            <person name="Li J."/>
            <person name="Zhao F."/>
            <person name="Cao W.C."/>
        </authorList>
    </citation>
    <scope>NUCLEOTIDE SEQUENCE</scope>
    <source>
        <strain evidence="4">Rmic-2018</strain>
    </source>
</reference>
<evidence type="ECO:0000259" key="3">
    <source>
        <dbReference type="PROSITE" id="PS50158"/>
    </source>
</evidence>
<dbReference type="EMBL" id="JABSTU010000009">
    <property type="protein sequence ID" value="KAH8021769.1"/>
    <property type="molecule type" value="Genomic_DNA"/>
</dbReference>
<keyword evidence="1" id="KW-0479">Metal-binding</keyword>
<evidence type="ECO:0000256" key="2">
    <source>
        <dbReference type="SAM" id="MobiDB-lite"/>
    </source>
</evidence>
<dbReference type="InterPro" id="IPR001878">
    <property type="entry name" value="Znf_CCHC"/>
</dbReference>
<gene>
    <name evidence="4" type="ORF">HPB51_016848</name>
</gene>
<keyword evidence="5" id="KW-1185">Reference proteome</keyword>
<evidence type="ECO:0000313" key="4">
    <source>
        <dbReference type="EMBL" id="KAH8021769.1"/>
    </source>
</evidence>